<name>A0A918LFV7_STRGD</name>
<dbReference type="InterPro" id="IPR036689">
    <property type="entry name" value="ESAT-6-like_sf"/>
</dbReference>
<dbReference type="EMBL" id="BMSL01000008">
    <property type="protein sequence ID" value="GGS41710.1"/>
    <property type="molecule type" value="Genomic_DNA"/>
</dbReference>
<accession>A0A918LFV7</accession>
<keyword evidence="2" id="KW-1185">Reference proteome</keyword>
<evidence type="ECO:0000313" key="1">
    <source>
        <dbReference type="EMBL" id="GGS41710.1"/>
    </source>
</evidence>
<gene>
    <name evidence="1" type="ORF">GCM10010238_34120</name>
</gene>
<sequence>MSDVTLVINQANQAIEDMVQANTVMVNALENMLTGITPAARSFEGATAEAWKDFQSRAQTAIQQMNNAFGQGAASLEQMVDQQIRADHTGANAF</sequence>
<reference evidence="1" key="2">
    <citation type="submission" date="2020-09" db="EMBL/GenBank/DDBJ databases">
        <authorList>
            <person name="Sun Q."/>
            <person name="Ohkuma M."/>
        </authorList>
    </citation>
    <scope>NUCLEOTIDE SEQUENCE</scope>
    <source>
        <strain evidence="1">JCM 4234</strain>
    </source>
</reference>
<comment type="caution">
    <text evidence="1">The sequence shown here is derived from an EMBL/GenBank/DDBJ whole genome shotgun (WGS) entry which is preliminary data.</text>
</comment>
<dbReference type="Gene3D" id="1.10.287.1060">
    <property type="entry name" value="ESAT-6-like"/>
    <property type="match status" value="1"/>
</dbReference>
<evidence type="ECO:0000313" key="2">
    <source>
        <dbReference type="Proteomes" id="UP000653493"/>
    </source>
</evidence>
<protein>
    <recommendedName>
        <fullName evidence="3">ESAT-6-like protein</fullName>
    </recommendedName>
</protein>
<evidence type="ECO:0008006" key="3">
    <source>
        <dbReference type="Google" id="ProtNLM"/>
    </source>
</evidence>
<dbReference type="SUPFAM" id="SSF140453">
    <property type="entry name" value="EsxAB dimer-like"/>
    <property type="match status" value="1"/>
</dbReference>
<dbReference type="Proteomes" id="UP000653493">
    <property type="component" value="Unassembled WGS sequence"/>
</dbReference>
<proteinExistence type="predicted"/>
<dbReference type="AlphaFoldDB" id="A0A918LFV7"/>
<organism evidence="1 2">
    <name type="scientific">Streptomyces griseoviridis</name>
    <dbReference type="NCBI Taxonomy" id="45398"/>
    <lineage>
        <taxon>Bacteria</taxon>
        <taxon>Bacillati</taxon>
        <taxon>Actinomycetota</taxon>
        <taxon>Actinomycetes</taxon>
        <taxon>Kitasatosporales</taxon>
        <taxon>Streptomycetaceae</taxon>
        <taxon>Streptomyces</taxon>
    </lineage>
</organism>
<reference evidence="1" key="1">
    <citation type="journal article" date="2014" name="Int. J. Syst. Evol. Microbiol.">
        <title>Complete genome sequence of Corynebacterium casei LMG S-19264T (=DSM 44701T), isolated from a smear-ripened cheese.</title>
        <authorList>
            <consortium name="US DOE Joint Genome Institute (JGI-PGF)"/>
            <person name="Walter F."/>
            <person name="Albersmeier A."/>
            <person name="Kalinowski J."/>
            <person name="Ruckert C."/>
        </authorList>
    </citation>
    <scope>NUCLEOTIDE SEQUENCE</scope>
    <source>
        <strain evidence="1">JCM 4234</strain>
    </source>
</reference>